<reference evidence="2 3" key="1">
    <citation type="submission" date="2024-02" db="EMBL/GenBank/DDBJ databases">
        <title>De novo assembly and annotation of 12 fungi associated with fruit tree decline syndrome in Ontario, Canada.</title>
        <authorList>
            <person name="Sulman M."/>
            <person name="Ellouze W."/>
            <person name="Ilyukhin E."/>
        </authorList>
    </citation>
    <scope>NUCLEOTIDE SEQUENCE [LARGE SCALE GENOMIC DNA]</scope>
    <source>
        <strain evidence="2 3">M11/M66-122</strain>
    </source>
</reference>
<dbReference type="AlphaFoldDB" id="A0AAN9V7G2"/>
<evidence type="ECO:0000313" key="2">
    <source>
        <dbReference type="EMBL" id="KAK7754928.1"/>
    </source>
</evidence>
<feature type="region of interest" description="Disordered" evidence="1">
    <location>
        <begin position="196"/>
        <end position="264"/>
    </location>
</feature>
<gene>
    <name evidence="2" type="ORF">SLS62_003012</name>
</gene>
<proteinExistence type="predicted"/>
<feature type="compositionally biased region" description="Low complexity" evidence="1">
    <location>
        <begin position="197"/>
        <end position="208"/>
    </location>
</feature>
<dbReference type="EMBL" id="JAKJXP020000016">
    <property type="protein sequence ID" value="KAK7754928.1"/>
    <property type="molecule type" value="Genomic_DNA"/>
</dbReference>
<protein>
    <submittedName>
        <fullName evidence="2">Uncharacterized protein</fullName>
    </submittedName>
</protein>
<sequence length="356" mass="40306">MVQTHVRKPSPGCLFEGLRNYCEANFAVAVLIYYGCYQIYSSAVLGTLGRWLDEEEAQVSEADRKELEEEEGELFFIPLPFTTKQVEPLPYKGSDPEWQTFIKMSKNPRHLREIERSKAHLLHRICLDDDGISIEDRPVSSLDVFRVRRTLWPSPLAMSLWSFTGALMKQNAAAVSKAVGFETQDQPNATVQQTFEQVQKQLQQSQVKPDSKSPDSLPRTQSQGPDGSSSAPTSSSTPRATPGTPSVNQALPPSPNASDRRQKSAREIYAVKMAQEHTSGPWQAFKQKLSQTWRPLHDYPPRGSVSVSGIVELDMPRARVTVEAFAWWDPKTEKFDGRSFYIRWRSIRPKVQNPLR</sequence>
<feature type="compositionally biased region" description="Low complexity" evidence="1">
    <location>
        <begin position="227"/>
        <end position="246"/>
    </location>
</feature>
<keyword evidence="3" id="KW-1185">Reference proteome</keyword>
<comment type="caution">
    <text evidence="2">The sequence shown here is derived from an EMBL/GenBank/DDBJ whole genome shotgun (WGS) entry which is preliminary data.</text>
</comment>
<organism evidence="2 3">
    <name type="scientific">Diatrype stigma</name>
    <dbReference type="NCBI Taxonomy" id="117547"/>
    <lineage>
        <taxon>Eukaryota</taxon>
        <taxon>Fungi</taxon>
        <taxon>Dikarya</taxon>
        <taxon>Ascomycota</taxon>
        <taxon>Pezizomycotina</taxon>
        <taxon>Sordariomycetes</taxon>
        <taxon>Xylariomycetidae</taxon>
        <taxon>Xylariales</taxon>
        <taxon>Diatrypaceae</taxon>
        <taxon>Diatrype</taxon>
    </lineage>
</organism>
<name>A0AAN9V7G2_9PEZI</name>
<accession>A0AAN9V7G2</accession>
<dbReference type="Proteomes" id="UP001320420">
    <property type="component" value="Unassembled WGS sequence"/>
</dbReference>
<evidence type="ECO:0000256" key="1">
    <source>
        <dbReference type="SAM" id="MobiDB-lite"/>
    </source>
</evidence>
<evidence type="ECO:0000313" key="3">
    <source>
        <dbReference type="Proteomes" id="UP001320420"/>
    </source>
</evidence>